<accession>A0A418IC74</accession>
<reference evidence="1 2" key="1">
    <citation type="journal article" date="2016" name="Front. Microbiol.">
        <title>Comprehensive Phylogenetic Analysis of Bovine Non-aureus Staphylococci Species Based on Whole-Genome Sequencing.</title>
        <authorList>
            <person name="Naushad S."/>
            <person name="Barkema H.W."/>
            <person name="Luby C."/>
            <person name="Condas L.A."/>
            <person name="Nobrega D.B."/>
            <person name="Carson D.A."/>
            <person name="De Buck J."/>
        </authorList>
    </citation>
    <scope>NUCLEOTIDE SEQUENCE [LARGE SCALE GENOMIC DNA]</scope>
    <source>
        <strain evidence="1 2">SNUC 4554</strain>
    </source>
</reference>
<gene>
    <name evidence="1" type="ORF">BU112_13420</name>
</gene>
<dbReference type="AlphaFoldDB" id="A0A418IC74"/>
<keyword evidence="1" id="KW-0012">Acyltransferase</keyword>
<dbReference type="GO" id="GO:0016746">
    <property type="term" value="F:acyltransferase activity"/>
    <property type="evidence" value="ECO:0007669"/>
    <property type="project" value="UniProtKB-KW"/>
</dbReference>
<keyword evidence="1" id="KW-0808">Transferase</keyword>
<keyword evidence="2" id="KW-1185">Reference proteome</keyword>
<dbReference type="Proteomes" id="UP000286317">
    <property type="component" value="Unassembled WGS sequence"/>
</dbReference>
<sequence>MYKFISGLLKFIIIKLSNSLEVQG</sequence>
<evidence type="ECO:0000313" key="1">
    <source>
        <dbReference type="EMBL" id="RIM96896.1"/>
    </source>
</evidence>
<name>A0A418IC74_9STAP</name>
<feature type="non-terminal residue" evidence="1">
    <location>
        <position position="24"/>
    </location>
</feature>
<evidence type="ECO:0000313" key="2">
    <source>
        <dbReference type="Proteomes" id="UP000286317"/>
    </source>
</evidence>
<protein>
    <submittedName>
        <fullName evidence="1">1-acyl-sn-glycerol-3-phosphate acyltransferase</fullName>
    </submittedName>
</protein>
<organism evidence="1 2">
    <name type="scientific">Staphylococcus shinii</name>
    <dbReference type="NCBI Taxonomy" id="2912228"/>
    <lineage>
        <taxon>Bacteria</taxon>
        <taxon>Bacillati</taxon>
        <taxon>Bacillota</taxon>
        <taxon>Bacilli</taxon>
        <taxon>Bacillales</taxon>
        <taxon>Staphylococcaceae</taxon>
        <taxon>Staphylococcus</taxon>
    </lineage>
</organism>
<dbReference type="EMBL" id="QXUF01000145">
    <property type="protein sequence ID" value="RIM96896.1"/>
    <property type="molecule type" value="Genomic_DNA"/>
</dbReference>
<comment type="caution">
    <text evidence="1">The sequence shown here is derived from an EMBL/GenBank/DDBJ whole genome shotgun (WGS) entry which is preliminary data.</text>
</comment>
<proteinExistence type="predicted"/>